<feature type="domain" description="Glycosyltransferase subfamily 4-like N-terminal" evidence="2">
    <location>
        <begin position="17"/>
        <end position="181"/>
    </location>
</feature>
<dbReference type="Pfam" id="PF00534">
    <property type="entry name" value="Glycos_transf_1"/>
    <property type="match status" value="1"/>
</dbReference>
<dbReference type="EMBL" id="FNBU01000024">
    <property type="protein sequence ID" value="SDF72908.1"/>
    <property type="molecule type" value="Genomic_DNA"/>
</dbReference>
<dbReference type="InterPro" id="IPR001296">
    <property type="entry name" value="Glyco_trans_1"/>
</dbReference>
<dbReference type="PANTHER" id="PTHR45947">
    <property type="entry name" value="SULFOQUINOVOSYL TRANSFERASE SQD2"/>
    <property type="match status" value="1"/>
</dbReference>
<accession>A0A1G7NFQ6</accession>
<dbReference type="Pfam" id="PF13439">
    <property type="entry name" value="Glyco_transf_4"/>
    <property type="match status" value="1"/>
</dbReference>
<evidence type="ECO:0000259" key="2">
    <source>
        <dbReference type="Pfam" id="PF13439"/>
    </source>
</evidence>
<dbReference type="GO" id="GO:0016758">
    <property type="term" value="F:hexosyltransferase activity"/>
    <property type="evidence" value="ECO:0007669"/>
    <property type="project" value="TreeGrafter"/>
</dbReference>
<keyword evidence="4" id="KW-1185">Reference proteome</keyword>
<organism evidence="3 4">
    <name type="scientific">Sporolituus thermophilus DSM 23256</name>
    <dbReference type="NCBI Taxonomy" id="1123285"/>
    <lineage>
        <taxon>Bacteria</taxon>
        <taxon>Bacillati</taxon>
        <taxon>Bacillota</taxon>
        <taxon>Negativicutes</taxon>
        <taxon>Selenomonadales</taxon>
        <taxon>Sporomusaceae</taxon>
        <taxon>Sporolituus</taxon>
    </lineage>
</organism>
<gene>
    <name evidence="3" type="ORF">SAMN05660235_02557</name>
</gene>
<name>A0A1G7NFQ6_9FIRM</name>
<reference evidence="4" key="1">
    <citation type="submission" date="2016-10" db="EMBL/GenBank/DDBJ databases">
        <authorList>
            <person name="Varghese N."/>
            <person name="Submissions S."/>
        </authorList>
    </citation>
    <scope>NUCLEOTIDE SEQUENCE [LARGE SCALE GENOMIC DNA]</scope>
    <source>
        <strain evidence="4">DSM 23256</strain>
    </source>
</reference>
<dbReference type="RefSeq" id="WP_093691464.1">
    <property type="nucleotide sequence ID" value="NZ_FNBU01000024.1"/>
</dbReference>
<feature type="domain" description="Glycosyl transferase family 1" evidence="1">
    <location>
        <begin position="191"/>
        <end position="350"/>
    </location>
</feature>
<dbReference type="AlphaFoldDB" id="A0A1G7NFQ6"/>
<evidence type="ECO:0000313" key="4">
    <source>
        <dbReference type="Proteomes" id="UP000243333"/>
    </source>
</evidence>
<sequence>MARICMIFNSFELPNPGGPSLQAYRVSQELKKRGHQIIFVAKGTGRSPAFEMVDGIPLYRLNLKGLASFQLLYRLWHLKNEFDILHVHGVGRLATMAITFARNFGKRVYVKYTIAGALMKPPQPGVKGWFKRISPFPKLRLEKHKQADGMIAISGETYNELINYGFPRDRISFIPNGVDTELFRPVGLMEKQQLRRKLGLPENKMIFIFTGKITRRKGVDTLLCAWQSLPQIQEKAVLVLVGDGKGQADNLEAWLDKFIQTNKLAGSVIWPGVVANVPDYLAAADCFLFPSWREGLPNSLLEAMSAGLVCFASNIGGNTDVIIPGKTGILLPPGDVGAWADAIAQAVNDPHPALGTAARRYICENYSIIGTANKLEKLYDDNGVSR</sequence>
<dbReference type="InterPro" id="IPR028098">
    <property type="entry name" value="Glyco_trans_4-like_N"/>
</dbReference>
<keyword evidence="3" id="KW-0808">Transferase</keyword>
<dbReference type="Gene3D" id="3.40.50.2000">
    <property type="entry name" value="Glycogen Phosphorylase B"/>
    <property type="match status" value="2"/>
</dbReference>
<dbReference type="SUPFAM" id="SSF53756">
    <property type="entry name" value="UDP-Glycosyltransferase/glycogen phosphorylase"/>
    <property type="match status" value="1"/>
</dbReference>
<evidence type="ECO:0000313" key="3">
    <source>
        <dbReference type="EMBL" id="SDF72908.1"/>
    </source>
</evidence>
<proteinExistence type="predicted"/>
<dbReference type="InterPro" id="IPR050194">
    <property type="entry name" value="Glycosyltransferase_grp1"/>
</dbReference>
<dbReference type="PANTHER" id="PTHR45947:SF3">
    <property type="entry name" value="SULFOQUINOVOSYL TRANSFERASE SQD2"/>
    <property type="match status" value="1"/>
</dbReference>
<dbReference type="STRING" id="1123285.SAMN05660235_02557"/>
<dbReference type="CDD" id="cd03801">
    <property type="entry name" value="GT4_PimA-like"/>
    <property type="match status" value="1"/>
</dbReference>
<evidence type="ECO:0000259" key="1">
    <source>
        <dbReference type="Pfam" id="PF00534"/>
    </source>
</evidence>
<dbReference type="OrthoDB" id="9804196at2"/>
<protein>
    <submittedName>
        <fullName evidence="3">Glycosyltransferase involved in cell wall bisynthesis</fullName>
    </submittedName>
</protein>
<dbReference type="Proteomes" id="UP000243333">
    <property type="component" value="Unassembled WGS sequence"/>
</dbReference>